<proteinExistence type="inferred from homology"/>
<keyword evidence="2" id="KW-0805">Transcription regulation</keyword>
<dbReference type="GO" id="GO:0003700">
    <property type="term" value="F:DNA-binding transcription factor activity"/>
    <property type="evidence" value="ECO:0007669"/>
    <property type="project" value="InterPro"/>
</dbReference>
<evidence type="ECO:0000256" key="2">
    <source>
        <dbReference type="ARBA" id="ARBA00023015"/>
    </source>
</evidence>
<accession>A0A916RYB7</accession>
<protein>
    <submittedName>
        <fullName evidence="6">CysB family transcriptional regulator</fullName>
    </submittedName>
</protein>
<comment type="similarity">
    <text evidence="1">Belongs to the LysR transcriptional regulatory family.</text>
</comment>
<evidence type="ECO:0000256" key="4">
    <source>
        <dbReference type="ARBA" id="ARBA00023163"/>
    </source>
</evidence>
<dbReference type="RefSeq" id="WP_188722275.1">
    <property type="nucleotide sequence ID" value="NZ_BMIF01000012.1"/>
</dbReference>
<evidence type="ECO:0000259" key="5">
    <source>
        <dbReference type="PROSITE" id="PS50931"/>
    </source>
</evidence>
<dbReference type="GO" id="GO:0019344">
    <property type="term" value="P:cysteine biosynthetic process"/>
    <property type="evidence" value="ECO:0007669"/>
    <property type="project" value="TreeGrafter"/>
</dbReference>
<name>A0A916RYB7_9HYPH</name>
<organism evidence="6 7">
    <name type="scientific">Nitratireductor aestuarii</name>
    <dbReference type="NCBI Taxonomy" id="1735103"/>
    <lineage>
        <taxon>Bacteria</taxon>
        <taxon>Pseudomonadati</taxon>
        <taxon>Pseudomonadota</taxon>
        <taxon>Alphaproteobacteria</taxon>
        <taxon>Hyphomicrobiales</taxon>
        <taxon>Phyllobacteriaceae</taxon>
        <taxon>Nitratireductor</taxon>
    </lineage>
</organism>
<gene>
    <name evidence="6" type="ORF">GCM10011385_33790</name>
</gene>
<evidence type="ECO:0000256" key="3">
    <source>
        <dbReference type="ARBA" id="ARBA00023125"/>
    </source>
</evidence>
<keyword evidence="3" id="KW-0238">DNA-binding</keyword>
<dbReference type="SUPFAM" id="SSF53850">
    <property type="entry name" value="Periplasmic binding protein-like II"/>
    <property type="match status" value="1"/>
</dbReference>
<dbReference type="Proteomes" id="UP000636264">
    <property type="component" value="Unassembled WGS sequence"/>
</dbReference>
<dbReference type="InterPro" id="IPR036388">
    <property type="entry name" value="WH-like_DNA-bd_sf"/>
</dbReference>
<dbReference type="InterPro" id="IPR000847">
    <property type="entry name" value="LysR_HTH_N"/>
</dbReference>
<dbReference type="PANTHER" id="PTHR30126:SF6">
    <property type="entry name" value="HTH-TYPE TRANSCRIPTIONAL REGULATOR CYSB-RELATED"/>
    <property type="match status" value="1"/>
</dbReference>
<dbReference type="Pfam" id="PF03466">
    <property type="entry name" value="LysR_substrate"/>
    <property type="match status" value="1"/>
</dbReference>
<dbReference type="PROSITE" id="PS50931">
    <property type="entry name" value="HTH_LYSR"/>
    <property type="match status" value="1"/>
</dbReference>
<dbReference type="PANTHER" id="PTHR30126">
    <property type="entry name" value="HTH-TYPE TRANSCRIPTIONAL REGULATOR"/>
    <property type="match status" value="1"/>
</dbReference>
<dbReference type="Gene3D" id="3.40.190.10">
    <property type="entry name" value="Periplasmic binding protein-like II"/>
    <property type="match status" value="2"/>
</dbReference>
<dbReference type="Gene3D" id="1.10.10.10">
    <property type="entry name" value="Winged helix-like DNA-binding domain superfamily/Winged helix DNA-binding domain"/>
    <property type="match status" value="1"/>
</dbReference>
<feature type="domain" description="HTH lysR-type" evidence="5">
    <location>
        <begin position="1"/>
        <end position="59"/>
    </location>
</feature>
<comment type="caution">
    <text evidence="6">The sequence shown here is derived from an EMBL/GenBank/DDBJ whole genome shotgun (WGS) entry which is preliminary data.</text>
</comment>
<dbReference type="EMBL" id="BMIF01000012">
    <property type="protein sequence ID" value="GGA76937.1"/>
    <property type="molecule type" value="Genomic_DNA"/>
</dbReference>
<dbReference type="SUPFAM" id="SSF46785">
    <property type="entry name" value="Winged helix' DNA-binding domain"/>
    <property type="match status" value="1"/>
</dbReference>
<dbReference type="InterPro" id="IPR036390">
    <property type="entry name" value="WH_DNA-bd_sf"/>
</dbReference>
<dbReference type="AlphaFoldDB" id="A0A916RYB7"/>
<keyword evidence="7" id="KW-1185">Reference proteome</keyword>
<dbReference type="Pfam" id="PF00126">
    <property type="entry name" value="HTH_1"/>
    <property type="match status" value="1"/>
</dbReference>
<keyword evidence="4" id="KW-0804">Transcription</keyword>
<evidence type="ECO:0000313" key="6">
    <source>
        <dbReference type="EMBL" id="GGA76937.1"/>
    </source>
</evidence>
<dbReference type="PRINTS" id="PR00039">
    <property type="entry name" value="HTHLYSR"/>
</dbReference>
<reference evidence="6" key="1">
    <citation type="journal article" date="2014" name="Int. J. Syst. Evol. Microbiol.">
        <title>Complete genome sequence of Corynebacterium casei LMG S-19264T (=DSM 44701T), isolated from a smear-ripened cheese.</title>
        <authorList>
            <consortium name="US DOE Joint Genome Institute (JGI-PGF)"/>
            <person name="Walter F."/>
            <person name="Albersmeier A."/>
            <person name="Kalinowski J."/>
            <person name="Ruckert C."/>
        </authorList>
    </citation>
    <scope>NUCLEOTIDE SEQUENCE</scope>
    <source>
        <strain evidence="6">CGMCC 1.15320</strain>
    </source>
</reference>
<evidence type="ECO:0000256" key="1">
    <source>
        <dbReference type="ARBA" id="ARBA00009437"/>
    </source>
</evidence>
<evidence type="ECO:0000313" key="7">
    <source>
        <dbReference type="Proteomes" id="UP000636264"/>
    </source>
</evidence>
<sequence>MNILQMKYIVEIVRHNNHLSAAATALNTSQPGVSKQIKLLEEELGFEIFERTRNRIIGLTSLGHEVVGIAERIISEMEGLQNLKEESRSRDRGQLVIATTHTQARYVLPDVIKQFVGQYPSVQLILKQGDPEQVCEMVENGDADLAFGPQTIRPFPRLLRLPCVELTRCIVGRADHPIFERSTMTLEDIARHPLIAYDPRYTGRWRVMAAFDAAGLKPSIVMTGIDADVCKTYASVGLGLTILPSVTYDPEHDKGLQARDASHLFPTSVSTIALRRTGYVRPFVLDFIALTAPHLTPSAVREALRNGANSVAGD</sequence>
<reference evidence="6" key="2">
    <citation type="submission" date="2020-09" db="EMBL/GenBank/DDBJ databases">
        <authorList>
            <person name="Sun Q."/>
            <person name="Zhou Y."/>
        </authorList>
    </citation>
    <scope>NUCLEOTIDE SEQUENCE</scope>
    <source>
        <strain evidence="6">CGMCC 1.15320</strain>
    </source>
</reference>
<dbReference type="InterPro" id="IPR005119">
    <property type="entry name" value="LysR_subst-bd"/>
</dbReference>
<dbReference type="GO" id="GO:0000976">
    <property type="term" value="F:transcription cis-regulatory region binding"/>
    <property type="evidence" value="ECO:0007669"/>
    <property type="project" value="TreeGrafter"/>
</dbReference>